<evidence type="ECO:0008006" key="3">
    <source>
        <dbReference type="Google" id="ProtNLM"/>
    </source>
</evidence>
<dbReference type="PANTHER" id="PTHR16079:SF4">
    <property type="entry name" value="E3 UBIQUITIN-PROTEIN LIGASE CHFR"/>
    <property type="match status" value="1"/>
</dbReference>
<sequence>MKMFSDLPIDILDRILTFLPDFKTLSAVLRTSKHHFYQVFQVHPKSIVLSIAYGIVGPSLPYAIKAQLIADGPSPIRRAGTDTDDNVWSRSVAVFVEDRDLKDCVFTRSMAQCISEQAAAHWELEDLFSHRHKDRTSSKSVLTPPESFRFQRAMWHFAAFTCLCDLDIDDQEEYEKGLVKLMTTLSTEELLEINVVKPFLERPQAVLQSYKDLDVTEAYDWVDHGGLPFSDAFDAIWLKRKLSEEKVKEKSEKAILDSVNGDKDPCAKCNQVFGMKLWGPGNRELLQGHQPSNVVTRCLPGNLSRNLVEPPLILQKLRDQTFEINRFIEELIDLDCDTGYNWDKNEWYCDECIQELYKQRLRLWWIGQKTKDGHQFGDDCWYGYNCRTQTHKFAHAQRLNHLCEPTRGDPA</sequence>
<dbReference type="InterPro" id="IPR052256">
    <property type="entry name" value="E3_ubiquitin-ligase_CHFR"/>
</dbReference>
<dbReference type="GO" id="GO:0005634">
    <property type="term" value="C:nucleus"/>
    <property type="evidence" value="ECO:0007669"/>
    <property type="project" value="TreeGrafter"/>
</dbReference>
<dbReference type="CDD" id="cd09917">
    <property type="entry name" value="F-box_SF"/>
    <property type="match status" value="1"/>
</dbReference>
<dbReference type="GO" id="GO:0016567">
    <property type="term" value="P:protein ubiquitination"/>
    <property type="evidence" value="ECO:0007669"/>
    <property type="project" value="TreeGrafter"/>
</dbReference>
<accession>A0AAD5VCP2</accession>
<dbReference type="PANTHER" id="PTHR16079">
    <property type="entry name" value="UBIQUITIN LIGASE PROTEIN CHFR"/>
    <property type="match status" value="1"/>
</dbReference>
<name>A0AAD5VCP2_9APHY</name>
<evidence type="ECO:0000313" key="1">
    <source>
        <dbReference type="EMBL" id="KAJ3490514.1"/>
    </source>
</evidence>
<keyword evidence="2" id="KW-1185">Reference proteome</keyword>
<dbReference type="GO" id="GO:0006511">
    <property type="term" value="P:ubiquitin-dependent protein catabolic process"/>
    <property type="evidence" value="ECO:0007669"/>
    <property type="project" value="TreeGrafter"/>
</dbReference>
<proteinExistence type="predicted"/>
<reference evidence="1" key="1">
    <citation type="submission" date="2022-07" db="EMBL/GenBank/DDBJ databases">
        <title>Genome Sequence of Physisporinus lineatus.</title>
        <authorList>
            <person name="Buettner E."/>
        </authorList>
    </citation>
    <scope>NUCLEOTIDE SEQUENCE</scope>
    <source>
        <strain evidence="1">VT162</strain>
    </source>
</reference>
<organism evidence="1 2">
    <name type="scientific">Meripilus lineatus</name>
    <dbReference type="NCBI Taxonomy" id="2056292"/>
    <lineage>
        <taxon>Eukaryota</taxon>
        <taxon>Fungi</taxon>
        <taxon>Dikarya</taxon>
        <taxon>Basidiomycota</taxon>
        <taxon>Agaricomycotina</taxon>
        <taxon>Agaricomycetes</taxon>
        <taxon>Polyporales</taxon>
        <taxon>Meripilaceae</taxon>
        <taxon>Meripilus</taxon>
    </lineage>
</organism>
<evidence type="ECO:0000313" key="2">
    <source>
        <dbReference type="Proteomes" id="UP001212997"/>
    </source>
</evidence>
<protein>
    <recommendedName>
        <fullName evidence="3">F-box domain-containing protein</fullName>
    </recommendedName>
</protein>
<dbReference type="EMBL" id="JANAWD010000027">
    <property type="protein sequence ID" value="KAJ3490514.1"/>
    <property type="molecule type" value="Genomic_DNA"/>
</dbReference>
<dbReference type="Proteomes" id="UP001212997">
    <property type="component" value="Unassembled WGS sequence"/>
</dbReference>
<gene>
    <name evidence="1" type="ORF">NLI96_g1395</name>
</gene>
<dbReference type="GO" id="GO:0004842">
    <property type="term" value="F:ubiquitin-protein transferase activity"/>
    <property type="evidence" value="ECO:0007669"/>
    <property type="project" value="TreeGrafter"/>
</dbReference>
<dbReference type="AlphaFoldDB" id="A0AAD5VCP2"/>
<comment type="caution">
    <text evidence="1">The sequence shown here is derived from an EMBL/GenBank/DDBJ whole genome shotgun (WGS) entry which is preliminary data.</text>
</comment>